<dbReference type="CDD" id="cd01106">
    <property type="entry name" value="HTH_TipAL-Mta"/>
    <property type="match status" value="1"/>
</dbReference>
<dbReference type="GO" id="GO:0003700">
    <property type="term" value="F:DNA-binding transcription factor activity"/>
    <property type="evidence" value="ECO:0007669"/>
    <property type="project" value="InterPro"/>
</dbReference>
<dbReference type="eggNOG" id="COG0789">
    <property type="taxonomic scope" value="Bacteria"/>
</dbReference>
<dbReference type="EMBL" id="CP001819">
    <property type="protein sequence ID" value="ACZ23307.1"/>
    <property type="molecule type" value="Genomic_DNA"/>
</dbReference>
<dbReference type="Gene3D" id="1.10.1660.10">
    <property type="match status" value="1"/>
</dbReference>
<dbReference type="InterPro" id="IPR036244">
    <property type="entry name" value="TipA-like_antibiotic-bd"/>
</dbReference>
<evidence type="ECO:0000256" key="2">
    <source>
        <dbReference type="ARBA" id="ARBA00023125"/>
    </source>
</evidence>
<feature type="domain" description="HTH merR-type" evidence="5">
    <location>
        <begin position="22"/>
        <end position="89"/>
    </location>
</feature>
<dbReference type="Pfam" id="PF07739">
    <property type="entry name" value="TipAS"/>
    <property type="match status" value="1"/>
</dbReference>
<dbReference type="OrthoDB" id="9809391at2"/>
<dbReference type="Gene3D" id="1.10.490.50">
    <property type="entry name" value="Antibiotic binding domain of TipA-like multidrug resistance regulators"/>
    <property type="match status" value="1"/>
</dbReference>
<dbReference type="PROSITE" id="PS50937">
    <property type="entry name" value="HTH_MERR_2"/>
    <property type="match status" value="1"/>
</dbReference>
<dbReference type="PANTHER" id="PTHR30204:SF90">
    <property type="entry name" value="HTH-TYPE TRANSCRIPTIONAL ACTIVATOR MTA"/>
    <property type="match status" value="1"/>
</dbReference>
<keyword evidence="1" id="KW-0805">Transcription regulation</keyword>
<dbReference type="SUPFAM" id="SSF46955">
    <property type="entry name" value="Putative DNA-binding domain"/>
    <property type="match status" value="1"/>
</dbReference>
<dbReference type="InterPro" id="IPR000551">
    <property type="entry name" value="MerR-type_HTH_dom"/>
</dbReference>
<dbReference type="InterPro" id="IPR047057">
    <property type="entry name" value="MerR_fam"/>
</dbReference>
<evidence type="ECO:0000256" key="1">
    <source>
        <dbReference type="ARBA" id="ARBA00023015"/>
    </source>
</evidence>
<dbReference type="HOGENOM" id="CLU_060077_0_6_11"/>
<sequence length="278" mass="30385">MTEHPGTRPSAGSATDHVTDRTVGDVARLAGVTVRTLHHWDTIGLVAPSGRSSGGYRLYRAADVARVHRVLLYRELGLPLERISELLDAPGATSAATLREQRAELAAHISRLQSMVVAVDRLVEAADRGILLSDEEQVAIFGDGWQPSWVAEAHDRWGDSTQWAEYAERSASMDADDWQQVADRAAALSQRLVDAMAAGVQPGSPEADAVAELHRASIDEHFTCSRSMQVCLARTYTDDPRFRAHYEGLSPGLAAWLRAVIEESARAHDVDPETATWE</sequence>
<dbReference type="Pfam" id="PF13411">
    <property type="entry name" value="MerR_1"/>
    <property type="match status" value="1"/>
</dbReference>
<dbReference type="RefSeq" id="WP_012868375.1">
    <property type="nucleotide sequence ID" value="NC_013521.1"/>
</dbReference>
<keyword evidence="7" id="KW-1185">Reference proteome</keyword>
<keyword evidence="3" id="KW-0010">Activator</keyword>
<dbReference type="KEGG" id="ske:Sked_34160"/>
<evidence type="ECO:0000256" key="4">
    <source>
        <dbReference type="ARBA" id="ARBA00023163"/>
    </source>
</evidence>
<evidence type="ECO:0000259" key="5">
    <source>
        <dbReference type="PROSITE" id="PS50937"/>
    </source>
</evidence>
<proteinExistence type="predicted"/>
<organism evidence="6 7">
    <name type="scientific">Sanguibacter keddieii (strain ATCC 51767 / DSM 10542 / NCFB 3025 / ST-74)</name>
    <dbReference type="NCBI Taxonomy" id="446469"/>
    <lineage>
        <taxon>Bacteria</taxon>
        <taxon>Bacillati</taxon>
        <taxon>Actinomycetota</taxon>
        <taxon>Actinomycetes</taxon>
        <taxon>Micrococcales</taxon>
        <taxon>Sanguibacteraceae</taxon>
        <taxon>Sanguibacter</taxon>
    </lineage>
</organism>
<protein>
    <submittedName>
        <fullName evidence="6">Predicted transcriptional regulator</fullName>
    </submittedName>
</protein>
<dbReference type="STRING" id="446469.Sked_34160"/>
<dbReference type="SUPFAM" id="SSF89082">
    <property type="entry name" value="Antibiotic binding domain of TipA-like multidrug resistance regulators"/>
    <property type="match status" value="1"/>
</dbReference>
<dbReference type="SMART" id="SM00422">
    <property type="entry name" value="HTH_MERR"/>
    <property type="match status" value="1"/>
</dbReference>
<dbReference type="PROSITE" id="PS00552">
    <property type="entry name" value="HTH_MERR_1"/>
    <property type="match status" value="1"/>
</dbReference>
<dbReference type="PANTHER" id="PTHR30204">
    <property type="entry name" value="REDOX-CYCLING DRUG-SENSING TRANSCRIPTIONAL ACTIVATOR SOXR"/>
    <property type="match status" value="1"/>
</dbReference>
<dbReference type="InterPro" id="IPR012925">
    <property type="entry name" value="TipAS_dom"/>
</dbReference>
<dbReference type="AlphaFoldDB" id="D1BEM1"/>
<dbReference type="InterPro" id="IPR009061">
    <property type="entry name" value="DNA-bd_dom_put_sf"/>
</dbReference>
<gene>
    <name evidence="6" type="ordered locus">Sked_34160</name>
</gene>
<evidence type="ECO:0000313" key="6">
    <source>
        <dbReference type="EMBL" id="ACZ23307.1"/>
    </source>
</evidence>
<accession>D1BEM1</accession>
<evidence type="ECO:0000313" key="7">
    <source>
        <dbReference type="Proteomes" id="UP000000322"/>
    </source>
</evidence>
<dbReference type="GO" id="GO:0003677">
    <property type="term" value="F:DNA binding"/>
    <property type="evidence" value="ECO:0007669"/>
    <property type="project" value="UniProtKB-KW"/>
</dbReference>
<name>D1BEM1_SANKS</name>
<evidence type="ECO:0000256" key="3">
    <source>
        <dbReference type="ARBA" id="ARBA00023159"/>
    </source>
</evidence>
<dbReference type="PRINTS" id="PR00040">
    <property type="entry name" value="HTHMERR"/>
</dbReference>
<reference evidence="6 7" key="1">
    <citation type="journal article" date="2009" name="Stand. Genomic Sci.">
        <title>Complete genome sequence of Sanguibacter keddieii type strain (ST-74).</title>
        <authorList>
            <person name="Ivanova N."/>
            <person name="Sikorski J."/>
            <person name="Sims D."/>
            <person name="Brettin T."/>
            <person name="Detter J.C."/>
            <person name="Han C."/>
            <person name="Lapidus A."/>
            <person name="Copeland A."/>
            <person name="Glavina Del Rio T."/>
            <person name="Nolan M."/>
            <person name="Chen F."/>
            <person name="Lucas S."/>
            <person name="Tice H."/>
            <person name="Cheng J.F."/>
            <person name="Bruce D."/>
            <person name="Goodwin L."/>
            <person name="Pitluck S."/>
            <person name="Pati A."/>
            <person name="Mavromatis K."/>
            <person name="Chen A."/>
            <person name="Palaniappan K."/>
            <person name="D'haeseleer P."/>
            <person name="Chain P."/>
            <person name="Bristow J."/>
            <person name="Eisen J.A."/>
            <person name="Markowitz V."/>
            <person name="Hugenholtz P."/>
            <person name="Goker M."/>
            <person name="Pukall R."/>
            <person name="Klenk H.P."/>
            <person name="Kyrpides N.C."/>
        </authorList>
    </citation>
    <scope>NUCLEOTIDE SEQUENCE [LARGE SCALE GENOMIC DNA]</scope>
    <source>
        <strain evidence="7">ATCC 51767 / DSM 10542 / NCFB 3025 / ST-74</strain>
    </source>
</reference>
<dbReference type="Proteomes" id="UP000000322">
    <property type="component" value="Chromosome"/>
</dbReference>
<keyword evidence="2" id="KW-0238">DNA-binding</keyword>
<keyword evidence="4" id="KW-0804">Transcription</keyword>